<evidence type="ECO:0000256" key="3">
    <source>
        <dbReference type="SAM" id="Phobius"/>
    </source>
</evidence>
<dbReference type="PRINTS" id="PR00702">
    <property type="entry name" value="ACRIFLAVINRP"/>
</dbReference>
<keyword evidence="3" id="KW-1133">Transmembrane helix</keyword>
<dbReference type="Gene3D" id="3.30.70.1440">
    <property type="entry name" value="Multidrug efflux transporter AcrB pore domain"/>
    <property type="match status" value="1"/>
</dbReference>
<feature type="coiled-coil region" evidence="1">
    <location>
        <begin position="146"/>
        <end position="173"/>
    </location>
</feature>
<dbReference type="InterPro" id="IPR027463">
    <property type="entry name" value="AcrB_DN_DC_subdom"/>
</dbReference>
<reference evidence="5" key="1">
    <citation type="submission" date="2016-11" db="EMBL/GenBank/DDBJ databases">
        <authorList>
            <person name="Varghese N."/>
            <person name="Submissions S."/>
        </authorList>
    </citation>
    <scope>NUCLEOTIDE SEQUENCE [LARGE SCALE GENOMIC DNA]</scope>
    <source>
        <strain evidence="5">DSM 18569</strain>
    </source>
</reference>
<protein>
    <submittedName>
        <fullName evidence="4">Multidrug efflux pump subunit AcrB</fullName>
    </submittedName>
</protein>
<dbReference type="PANTHER" id="PTHR32063:SF18">
    <property type="entry name" value="CATION EFFLUX SYSTEM PROTEIN"/>
    <property type="match status" value="1"/>
</dbReference>
<evidence type="ECO:0000313" key="5">
    <source>
        <dbReference type="Proteomes" id="UP000183947"/>
    </source>
</evidence>
<dbReference type="EMBL" id="FRAS01000012">
    <property type="protein sequence ID" value="SHL28307.1"/>
    <property type="molecule type" value="Genomic_DNA"/>
</dbReference>
<dbReference type="Gene3D" id="3.30.2090.10">
    <property type="entry name" value="Multidrug efflux transporter AcrB TolC docking domain, DN and DC subdomains"/>
    <property type="match status" value="2"/>
</dbReference>
<gene>
    <name evidence="4" type="ORF">SAMN02746009_02494</name>
</gene>
<feature type="compositionally biased region" description="Low complexity" evidence="2">
    <location>
        <begin position="502"/>
        <end position="514"/>
    </location>
</feature>
<feature type="transmembrane region" description="Helical" evidence="3">
    <location>
        <begin position="906"/>
        <end position="926"/>
    </location>
</feature>
<evidence type="ECO:0000256" key="1">
    <source>
        <dbReference type="SAM" id="Coils"/>
    </source>
</evidence>
<feature type="transmembrane region" description="Helical" evidence="3">
    <location>
        <begin position="340"/>
        <end position="359"/>
    </location>
</feature>
<feature type="transmembrane region" description="Helical" evidence="3">
    <location>
        <begin position="1007"/>
        <end position="1030"/>
    </location>
</feature>
<feature type="region of interest" description="Disordered" evidence="2">
    <location>
        <begin position="502"/>
        <end position="521"/>
    </location>
</feature>
<name>A0A1M6ZCX3_9BACT</name>
<dbReference type="RefSeq" id="WP_073285349.1">
    <property type="nucleotide sequence ID" value="NZ_FRAS01000012.1"/>
</dbReference>
<dbReference type="Proteomes" id="UP000183947">
    <property type="component" value="Unassembled WGS sequence"/>
</dbReference>
<dbReference type="GO" id="GO:0005886">
    <property type="term" value="C:plasma membrane"/>
    <property type="evidence" value="ECO:0007669"/>
    <property type="project" value="TreeGrafter"/>
</dbReference>
<organism evidence="4 5">
    <name type="scientific">Hymenobacter psychrotolerans DSM 18569</name>
    <dbReference type="NCBI Taxonomy" id="1121959"/>
    <lineage>
        <taxon>Bacteria</taxon>
        <taxon>Pseudomonadati</taxon>
        <taxon>Bacteroidota</taxon>
        <taxon>Cytophagia</taxon>
        <taxon>Cytophagales</taxon>
        <taxon>Hymenobacteraceae</taxon>
        <taxon>Hymenobacter</taxon>
    </lineage>
</organism>
<dbReference type="PANTHER" id="PTHR32063">
    <property type="match status" value="1"/>
</dbReference>
<dbReference type="STRING" id="1121959.SAMN02746009_02494"/>
<feature type="transmembrane region" description="Helical" evidence="3">
    <location>
        <begin position="12"/>
        <end position="30"/>
    </location>
</feature>
<proteinExistence type="predicted"/>
<evidence type="ECO:0000256" key="2">
    <source>
        <dbReference type="SAM" id="MobiDB-lite"/>
    </source>
</evidence>
<feature type="transmembrane region" description="Helical" evidence="3">
    <location>
        <begin position="466"/>
        <end position="491"/>
    </location>
</feature>
<keyword evidence="3" id="KW-0472">Membrane</keyword>
<feature type="transmembrane region" description="Helical" evidence="3">
    <location>
        <begin position="877"/>
        <end position="899"/>
    </location>
</feature>
<accession>A0A1M6ZCX3</accession>
<dbReference type="SUPFAM" id="SSF82866">
    <property type="entry name" value="Multidrug efflux transporter AcrB transmembrane domain"/>
    <property type="match status" value="2"/>
</dbReference>
<dbReference type="Gene3D" id="1.20.1640.10">
    <property type="entry name" value="Multidrug efflux transporter AcrB transmembrane domain"/>
    <property type="match status" value="2"/>
</dbReference>
<dbReference type="Gene3D" id="3.30.70.1430">
    <property type="entry name" value="Multidrug efflux transporter AcrB pore domain"/>
    <property type="match status" value="2"/>
</dbReference>
<feature type="transmembrane region" description="Helical" evidence="3">
    <location>
        <begin position="982"/>
        <end position="1001"/>
    </location>
</feature>
<keyword evidence="5" id="KW-1185">Reference proteome</keyword>
<sequence length="1065" mass="116038">MNLVKSSLRYPQVTLTVLLLAFVVGVHALLTMPRREDPKITIRQGLVVAYFPGATAGQVEEQVTQKLEEYLFRFAEVRKEKTFSTTRDGQVIVNVELNENVARPDEFWSKLRHELNVAKAVDLPQGVRGPLVNTDFGDTVAMLIAVESDRLDYRDLKEYLRKLEDQLRTVKGVSKIKRYGEQPEQIYLTANSEKLAQYGLKLPQVVQVLQSQNAISPTGDVKVGTADVPLHTSGYFSSEQQIASQIVGAAPTGQVIRVGDVAAVRRRYAEPTSLVRVDGRRALLLSVEMLEGNNIVEFGQAINQQLTAARPLLPPDLRVRTIVDQPEVVDESISHFIREFFLAIGSVVLVCMLLLPFSIASVAAMAIPVTVAVTFAVMSLLGIELHQVSLAALIVVLGMVVDDAIVIADNYVELLDEGLDRWQAAWRSATNLVIPVLTATLTIIASFLPMVLLTGSVGEFIRSLPITIAVALASSFVVAMLLTPILCYTFIKKGLHSAAPGHGAAEPAGNEPGSMKPVPQKPAKKKFSLLDLMQAGYDRLLTWCLRAPGLTIGFGVVSVVAGVLLYRGVKQRFFPAAERNQFVVEIWLPMGTRLETTDQAVRRVEQALRHDKRVTEVASFIGTSAPRFYYNFSPEPPAPNYGQLLVNTHTKEETNALAAELTRRVADLVPNGRPQVKLMQQGSPTKAPVEVRLIGDDLVQLKQLGARVQAIISQSRGSYLVRTDFQNDYYGLTIRLKPEASRLGFTTSSVAQTIGTGFAGAPISTWYEGDNPLGIVLRLDSAQRTGFRDLADTYLASPATGARVPLRQVADLVPEWQTGRILHRNGVRTLTVQSETTGDVLPSQLLKEIQPKIAALRLPPGYRVEYGGEIENQKTTFAQMLVALGVSMVLIFLILLFQFRNLKETLLVMASIPLSLFGALLGLVVTHNPFGFTAFLGLISLSGIVVRNAIILVDFANELIVKQGLDIPAAAAEAGKRRLRPIFLTTMAAAIGVLPMILSGSPMWSPLASVIAVGLIFSMFMSLLVIPVLFARVVKPQDKLVSVEGAADKAAAAPTPAPMATPQAL</sequence>
<keyword evidence="1" id="KW-0175">Coiled coil</keyword>
<dbReference type="SUPFAM" id="SSF82714">
    <property type="entry name" value="Multidrug efflux transporter AcrB TolC docking domain, DN and DC subdomains"/>
    <property type="match status" value="2"/>
</dbReference>
<dbReference type="GO" id="GO:0042910">
    <property type="term" value="F:xenobiotic transmembrane transporter activity"/>
    <property type="evidence" value="ECO:0007669"/>
    <property type="project" value="TreeGrafter"/>
</dbReference>
<dbReference type="Gene3D" id="3.30.70.1320">
    <property type="entry name" value="Multidrug efflux transporter AcrB pore domain like"/>
    <property type="match status" value="1"/>
</dbReference>
<dbReference type="Pfam" id="PF00873">
    <property type="entry name" value="ACR_tran"/>
    <property type="match status" value="1"/>
</dbReference>
<evidence type="ECO:0000313" key="4">
    <source>
        <dbReference type="EMBL" id="SHL28307.1"/>
    </source>
</evidence>
<feature type="transmembrane region" description="Helical" evidence="3">
    <location>
        <begin position="390"/>
        <end position="412"/>
    </location>
</feature>
<dbReference type="SUPFAM" id="SSF82693">
    <property type="entry name" value="Multidrug efflux transporter AcrB pore domain, PN1, PN2, PC1 and PC2 subdomains"/>
    <property type="match status" value="3"/>
</dbReference>
<feature type="transmembrane region" description="Helical" evidence="3">
    <location>
        <begin position="432"/>
        <end position="454"/>
    </location>
</feature>
<dbReference type="AlphaFoldDB" id="A0A1M6ZCX3"/>
<dbReference type="InterPro" id="IPR001036">
    <property type="entry name" value="Acrflvin-R"/>
</dbReference>
<keyword evidence="3" id="KW-0812">Transmembrane</keyword>
<dbReference type="OrthoDB" id="9758234at2"/>
<feature type="transmembrane region" description="Helical" evidence="3">
    <location>
        <begin position="932"/>
        <end position="953"/>
    </location>
</feature>